<gene>
    <name evidence="2" type="ORF">NIES267_45900</name>
</gene>
<sequence>MAQKKHLLTDISLKGLEIAPSQVRGAVRIVPLLRKNVRDDLRLGKRSYHEDLTVVSLEKDINYYSYVPHGLVMSWTDDGSPVAALGGQINKSKINQSKHDGKQINCSYSSVRLMHRMRKRESKNQLRFLPLHLAMEGFLSMFFNGPDIAWSEYSKYAISHGLGCRYETAIEGRFIYRLEDALRVFEIHPQQVGVLIFVAEALASAFVVPTPEDYRLLHKSLLKDFYGELIYEYGLLYDTTFPMDVSVNESEIDSLKTLRLAINKMRMDWAAFQGFMAGGILGRKLQSKIVYNAGPFRLQRFMTDIQLKEENHIGEAIIRENGELQYLKTFRLSKAQTKRVYLLTKLAEHNWNINATAQALGNNYDEFVHRLEKSGFGYLLNQQVREQVAKRTGKR</sequence>
<evidence type="ECO:0000259" key="1">
    <source>
        <dbReference type="Pfam" id="PF22549"/>
    </source>
</evidence>
<feature type="domain" description="ARG and Rhodanese-Phosphatase-superfamily-associated" evidence="1">
    <location>
        <begin position="11"/>
        <end position="293"/>
    </location>
</feature>
<dbReference type="OrthoDB" id="5487146at2"/>
<dbReference type="EMBL" id="AP018227">
    <property type="protein sequence ID" value="BAY85092.1"/>
    <property type="molecule type" value="Genomic_DNA"/>
</dbReference>
<accession>A0A1Z4LV23</accession>
<name>A0A1Z4LV23_9CYAN</name>
<protein>
    <recommendedName>
        <fullName evidence="1">ARG and Rhodanese-Phosphatase-superfamily-associated domain-containing protein</fullName>
    </recommendedName>
</protein>
<dbReference type="AlphaFoldDB" id="A0A1Z4LV23"/>
<keyword evidence="3" id="KW-1185">Reference proteome</keyword>
<dbReference type="InterPro" id="IPR054346">
    <property type="entry name" value="ARPP-2"/>
</dbReference>
<proteinExistence type="predicted"/>
<dbReference type="Gene3D" id="1.10.10.60">
    <property type="entry name" value="Homeodomain-like"/>
    <property type="match status" value="1"/>
</dbReference>
<dbReference type="Pfam" id="PF22549">
    <property type="entry name" value="ARPP-2"/>
    <property type="match status" value="1"/>
</dbReference>
<dbReference type="Proteomes" id="UP000218418">
    <property type="component" value="Chromosome"/>
</dbReference>
<evidence type="ECO:0000313" key="2">
    <source>
        <dbReference type="EMBL" id="BAY85092.1"/>
    </source>
</evidence>
<organism evidence="2 3">
    <name type="scientific">Calothrix parasitica NIES-267</name>
    <dbReference type="NCBI Taxonomy" id="1973488"/>
    <lineage>
        <taxon>Bacteria</taxon>
        <taxon>Bacillati</taxon>
        <taxon>Cyanobacteriota</taxon>
        <taxon>Cyanophyceae</taxon>
        <taxon>Nostocales</taxon>
        <taxon>Calotrichaceae</taxon>
        <taxon>Calothrix</taxon>
    </lineage>
</organism>
<evidence type="ECO:0000313" key="3">
    <source>
        <dbReference type="Proteomes" id="UP000218418"/>
    </source>
</evidence>
<reference evidence="2 3" key="1">
    <citation type="submission" date="2017-06" db="EMBL/GenBank/DDBJ databases">
        <title>Genome sequencing of cyanobaciteial culture collection at National Institute for Environmental Studies (NIES).</title>
        <authorList>
            <person name="Hirose Y."/>
            <person name="Shimura Y."/>
            <person name="Fujisawa T."/>
            <person name="Nakamura Y."/>
            <person name="Kawachi M."/>
        </authorList>
    </citation>
    <scope>NUCLEOTIDE SEQUENCE [LARGE SCALE GENOMIC DNA]</scope>
    <source>
        <strain evidence="2 3">NIES-267</strain>
    </source>
</reference>